<dbReference type="PANTHER" id="PTHR30390:SF7">
    <property type="entry name" value="PHOSPHOHEPTOSE ISOMERASE"/>
    <property type="match status" value="1"/>
</dbReference>
<evidence type="ECO:0000259" key="1">
    <source>
        <dbReference type="PROSITE" id="PS51464"/>
    </source>
</evidence>
<dbReference type="GO" id="GO:0097367">
    <property type="term" value="F:carbohydrate derivative binding"/>
    <property type="evidence" value="ECO:0007669"/>
    <property type="project" value="InterPro"/>
</dbReference>
<dbReference type="RefSeq" id="WP_315605674.1">
    <property type="nucleotide sequence ID" value="NZ_CP130318.1"/>
</dbReference>
<keyword evidence="3" id="KW-1185">Reference proteome</keyword>
<dbReference type="PANTHER" id="PTHR30390">
    <property type="entry name" value="SEDOHEPTULOSE 7-PHOSPHATE ISOMERASE / DNAA INITIATOR-ASSOCIATING FACTOR FOR REPLICATION INITIATION"/>
    <property type="match status" value="1"/>
</dbReference>
<dbReference type="SUPFAM" id="SSF53697">
    <property type="entry name" value="SIS domain"/>
    <property type="match status" value="1"/>
</dbReference>
<dbReference type="AlphaFoldDB" id="A0AA96LF50"/>
<dbReference type="InterPro" id="IPR046348">
    <property type="entry name" value="SIS_dom_sf"/>
</dbReference>
<evidence type="ECO:0000313" key="2">
    <source>
        <dbReference type="EMBL" id="WNQ11898.1"/>
    </source>
</evidence>
<organism evidence="2 3">
    <name type="scientific">Paenibacillus aurantius</name>
    <dbReference type="NCBI Taxonomy" id="2918900"/>
    <lineage>
        <taxon>Bacteria</taxon>
        <taxon>Bacillati</taxon>
        <taxon>Bacillota</taxon>
        <taxon>Bacilli</taxon>
        <taxon>Bacillales</taxon>
        <taxon>Paenibacillaceae</taxon>
        <taxon>Paenibacillus</taxon>
    </lineage>
</organism>
<accession>A0AA96LF50</accession>
<sequence length="251" mass="27161">MTTVTEQYLSKIITHLQSLQAEETEAVRRAARLVADHVKQDRIVYTYGPGGHSNLGAQEIFFRAGGLMHISAMLDEGTLISGGALRSMAMERTPGYGLIVMDDYGLGEGDLLILINAYGINSAVIDAALEAKRRGVTVIAVTSVRHAQATPAEHPARHPSKRNLYELADVVLDCKVEVGDAVVDIEGLEQRVAAMSTFANSFLLNALVAETVDLLVREGVTPPIWMSGNATGGDESNARFIDRFKGRIKKL</sequence>
<gene>
    <name evidence="2" type="ORF">MJA45_02240</name>
</gene>
<dbReference type="InterPro" id="IPR035472">
    <property type="entry name" value="RpiR-like_SIS"/>
</dbReference>
<dbReference type="EMBL" id="CP130318">
    <property type="protein sequence ID" value="WNQ11898.1"/>
    <property type="molecule type" value="Genomic_DNA"/>
</dbReference>
<reference evidence="2 3" key="1">
    <citation type="submission" date="2022-02" db="EMBL/GenBank/DDBJ databases">
        <title>Paenibacillus sp. MBLB1776 Whole Genome Shotgun Sequencing.</title>
        <authorList>
            <person name="Hwang C.Y."/>
            <person name="Cho E.-S."/>
            <person name="Seo M.-J."/>
        </authorList>
    </citation>
    <scope>NUCLEOTIDE SEQUENCE [LARGE SCALE GENOMIC DNA]</scope>
    <source>
        <strain evidence="2 3">MBLB1776</strain>
    </source>
</reference>
<evidence type="ECO:0000313" key="3">
    <source>
        <dbReference type="Proteomes" id="UP001305702"/>
    </source>
</evidence>
<dbReference type="NCBIfam" id="NF002805">
    <property type="entry name" value="PRK02947.1"/>
    <property type="match status" value="1"/>
</dbReference>
<feature type="domain" description="SIS" evidence="1">
    <location>
        <begin position="34"/>
        <end position="217"/>
    </location>
</feature>
<dbReference type="Gene3D" id="3.40.50.10490">
    <property type="entry name" value="Glucose-6-phosphate isomerase like protein, domain 1"/>
    <property type="match status" value="1"/>
</dbReference>
<dbReference type="InterPro" id="IPR001347">
    <property type="entry name" value="SIS_dom"/>
</dbReference>
<dbReference type="CDD" id="cd05013">
    <property type="entry name" value="SIS_RpiR"/>
    <property type="match status" value="1"/>
</dbReference>
<name>A0AA96LF50_9BACL</name>
<dbReference type="Proteomes" id="UP001305702">
    <property type="component" value="Chromosome"/>
</dbReference>
<proteinExistence type="predicted"/>
<protein>
    <submittedName>
        <fullName evidence="2">SIS domain-containing protein</fullName>
    </submittedName>
</protein>
<dbReference type="Pfam" id="PF13580">
    <property type="entry name" value="SIS_2"/>
    <property type="match status" value="1"/>
</dbReference>
<dbReference type="GO" id="GO:1901135">
    <property type="term" value="P:carbohydrate derivative metabolic process"/>
    <property type="evidence" value="ECO:0007669"/>
    <property type="project" value="InterPro"/>
</dbReference>
<dbReference type="KEGG" id="paun:MJA45_02240"/>
<dbReference type="PROSITE" id="PS51464">
    <property type="entry name" value="SIS"/>
    <property type="match status" value="1"/>
</dbReference>
<dbReference type="InterPro" id="IPR050099">
    <property type="entry name" value="SIS_GmhA/DiaA_subfam"/>
</dbReference>